<keyword evidence="1" id="KW-1133">Transmembrane helix</keyword>
<gene>
    <name evidence="2" type="ORF">V7S43_017442</name>
</gene>
<name>A0ABD3EWZ5_9STRA</name>
<dbReference type="AlphaFoldDB" id="A0ABD3EWZ5"/>
<evidence type="ECO:0000313" key="2">
    <source>
        <dbReference type="EMBL" id="KAL3657639.1"/>
    </source>
</evidence>
<accession>A0ABD3EWZ5</accession>
<keyword evidence="1" id="KW-0812">Transmembrane</keyword>
<reference evidence="2 3" key="1">
    <citation type="submission" date="2024-09" db="EMBL/GenBank/DDBJ databases">
        <title>Genome sequencing and assembly of Phytophthora oleae, isolate VK10A, causative agent of rot of olive drupes.</title>
        <authorList>
            <person name="Conti Taguali S."/>
            <person name="Riolo M."/>
            <person name="La Spada F."/>
            <person name="Cacciola S.O."/>
            <person name="Dionisio G."/>
        </authorList>
    </citation>
    <scope>NUCLEOTIDE SEQUENCE [LARGE SCALE GENOMIC DNA]</scope>
    <source>
        <strain evidence="2 3">VK10A</strain>
    </source>
</reference>
<organism evidence="2 3">
    <name type="scientific">Phytophthora oleae</name>
    <dbReference type="NCBI Taxonomy" id="2107226"/>
    <lineage>
        <taxon>Eukaryota</taxon>
        <taxon>Sar</taxon>
        <taxon>Stramenopiles</taxon>
        <taxon>Oomycota</taxon>
        <taxon>Peronosporomycetes</taxon>
        <taxon>Peronosporales</taxon>
        <taxon>Peronosporaceae</taxon>
        <taxon>Phytophthora</taxon>
    </lineage>
</organism>
<proteinExistence type="predicted"/>
<keyword evidence="1" id="KW-0472">Membrane</keyword>
<feature type="transmembrane region" description="Helical" evidence="1">
    <location>
        <begin position="12"/>
        <end position="33"/>
    </location>
</feature>
<sequence>MCLEKVEEVTPGVVAATASLKVLVSMSTLCFIFPQLLQASRVGIKCPCHALKAAKHAK</sequence>
<evidence type="ECO:0000313" key="3">
    <source>
        <dbReference type="Proteomes" id="UP001632037"/>
    </source>
</evidence>
<protein>
    <submittedName>
        <fullName evidence="2">Uncharacterized protein</fullName>
    </submittedName>
</protein>
<dbReference type="Proteomes" id="UP001632037">
    <property type="component" value="Unassembled WGS sequence"/>
</dbReference>
<comment type="caution">
    <text evidence="2">The sequence shown here is derived from an EMBL/GenBank/DDBJ whole genome shotgun (WGS) entry which is preliminary data.</text>
</comment>
<keyword evidence="3" id="KW-1185">Reference proteome</keyword>
<evidence type="ECO:0000256" key="1">
    <source>
        <dbReference type="SAM" id="Phobius"/>
    </source>
</evidence>
<dbReference type="EMBL" id="JBIMZQ010000062">
    <property type="protein sequence ID" value="KAL3657639.1"/>
    <property type="molecule type" value="Genomic_DNA"/>
</dbReference>